<dbReference type="GO" id="GO:0006353">
    <property type="term" value="P:DNA-templated transcription termination"/>
    <property type="evidence" value="ECO:0007669"/>
    <property type="project" value="InterPro"/>
</dbReference>
<feature type="non-terminal residue" evidence="2">
    <location>
        <position position="57"/>
    </location>
</feature>
<feature type="domain" description="Rho termination factor-like N-terminal" evidence="1">
    <location>
        <begin position="5"/>
        <end position="47"/>
    </location>
</feature>
<evidence type="ECO:0000313" key="2">
    <source>
        <dbReference type="EMBL" id="SVE34361.1"/>
    </source>
</evidence>
<dbReference type="Gene3D" id="1.10.720.10">
    <property type="match status" value="1"/>
</dbReference>
<proteinExistence type="predicted"/>
<accession>A0A383CQE3</accession>
<dbReference type="InterPro" id="IPR011112">
    <property type="entry name" value="Rho-like_N"/>
</dbReference>
<evidence type="ECO:0000259" key="1">
    <source>
        <dbReference type="SMART" id="SM00959"/>
    </source>
</evidence>
<reference evidence="2" key="1">
    <citation type="submission" date="2018-05" db="EMBL/GenBank/DDBJ databases">
        <authorList>
            <person name="Lanie J.A."/>
            <person name="Ng W.-L."/>
            <person name="Kazmierczak K.M."/>
            <person name="Andrzejewski T.M."/>
            <person name="Davidsen T.M."/>
            <person name="Wayne K.J."/>
            <person name="Tettelin H."/>
            <person name="Glass J.I."/>
            <person name="Rusch D."/>
            <person name="Podicherti R."/>
            <person name="Tsui H.-C.T."/>
            <person name="Winkler M.E."/>
        </authorList>
    </citation>
    <scope>NUCLEOTIDE SEQUENCE</scope>
</reference>
<protein>
    <recommendedName>
        <fullName evidence="1">Rho termination factor-like N-terminal domain-containing protein</fullName>
    </recommendedName>
</protein>
<dbReference type="EMBL" id="UINC01210746">
    <property type="protein sequence ID" value="SVE34361.1"/>
    <property type="molecule type" value="Genomic_DNA"/>
</dbReference>
<dbReference type="SMART" id="SM00959">
    <property type="entry name" value="Rho_N"/>
    <property type="match status" value="1"/>
</dbReference>
<organism evidence="2">
    <name type="scientific">marine metagenome</name>
    <dbReference type="NCBI Taxonomy" id="408172"/>
    <lineage>
        <taxon>unclassified sequences</taxon>
        <taxon>metagenomes</taxon>
        <taxon>ecological metagenomes</taxon>
    </lineage>
</organism>
<dbReference type="SUPFAM" id="SSF68912">
    <property type="entry name" value="Rho N-terminal domain-like"/>
    <property type="match status" value="1"/>
</dbReference>
<dbReference type="InterPro" id="IPR036269">
    <property type="entry name" value="Rho_N_sf"/>
</dbReference>
<sequence length="57" mass="6169">MDTSELQGLTVKELQKFAGDLGSTDFSGLRKQDLIKEILGSQARKKGNIFASGVLEV</sequence>
<gene>
    <name evidence="2" type="ORF">METZ01_LOCUS487215</name>
</gene>
<dbReference type="AlphaFoldDB" id="A0A383CQE3"/>
<name>A0A383CQE3_9ZZZZ</name>
<dbReference type="Pfam" id="PF07498">
    <property type="entry name" value="Rho_N"/>
    <property type="match status" value="1"/>
</dbReference>